<organism evidence="2">
    <name type="scientific">uncultured Solirubrobacteraceae bacterium</name>
    <dbReference type="NCBI Taxonomy" id="1162706"/>
    <lineage>
        <taxon>Bacteria</taxon>
        <taxon>Bacillati</taxon>
        <taxon>Actinomycetota</taxon>
        <taxon>Thermoleophilia</taxon>
        <taxon>Solirubrobacterales</taxon>
        <taxon>Solirubrobacteraceae</taxon>
        <taxon>environmental samples</taxon>
    </lineage>
</organism>
<reference evidence="2" key="1">
    <citation type="submission" date="2020-02" db="EMBL/GenBank/DDBJ databases">
        <authorList>
            <person name="Meier V. D."/>
        </authorList>
    </citation>
    <scope>NUCLEOTIDE SEQUENCE</scope>
    <source>
        <strain evidence="2">AVDCRST_MAG53</strain>
    </source>
</reference>
<feature type="non-terminal residue" evidence="2">
    <location>
        <position position="1"/>
    </location>
</feature>
<feature type="compositionally biased region" description="Low complexity" evidence="1">
    <location>
        <begin position="36"/>
        <end position="66"/>
    </location>
</feature>
<feature type="region of interest" description="Disordered" evidence="1">
    <location>
        <begin position="99"/>
        <end position="180"/>
    </location>
</feature>
<proteinExistence type="predicted"/>
<protein>
    <submittedName>
        <fullName evidence="2">Uncharacterized protein</fullName>
    </submittedName>
</protein>
<feature type="compositionally biased region" description="Low complexity" evidence="1">
    <location>
        <begin position="268"/>
        <end position="290"/>
    </location>
</feature>
<feature type="compositionally biased region" description="Low complexity" evidence="1">
    <location>
        <begin position="110"/>
        <end position="124"/>
    </location>
</feature>
<accession>A0A6J4T6Z9</accession>
<dbReference type="AlphaFoldDB" id="A0A6J4T6Z9"/>
<feature type="region of interest" description="Disordered" evidence="1">
    <location>
        <begin position="1"/>
        <end position="87"/>
    </location>
</feature>
<evidence type="ECO:0000256" key="1">
    <source>
        <dbReference type="SAM" id="MobiDB-lite"/>
    </source>
</evidence>
<feature type="compositionally biased region" description="Basic residues" evidence="1">
    <location>
        <begin position="254"/>
        <end position="267"/>
    </location>
</feature>
<feature type="compositionally biased region" description="Low complexity" evidence="1">
    <location>
        <begin position="218"/>
        <end position="230"/>
    </location>
</feature>
<feature type="region of interest" description="Disordered" evidence="1">
    <location>
        <begin position="218"/>
        <end position="290"/>
    </location>
</feature>
<feature type="non-terminal residue" evidence="2">
    <location>
        <position position="290"/>
    </location>
</feature>
<sequence>CSPSSGRTAPTASGLLRWSAPSRAGTTRAMPPPPHCSSSAPHSARRASPASTPRSSTTSRPPARTSVWWRARAARSTGPRWRSTPPGCRAHRAIWSCSTAPSRPCGGGSSCSRSSISPRRSGCRWSSRSAHCSPTSRTRGPCTSRASPPTRGSWGASGCRARTTKARRGSPAPSWPPARTPRCPVRHCGRACRTTSLRRRTRRPRWRSCASSRGWWACRSTPRSSSPTRAATRRRSPPPSRRIPRCRPSSSGWRRPRSCRRPARRPTCRAATSSRATSSASCASRGPARP</sequence>
<feature type="compositionally biased region" description="Polar residues" evidence="1">
    <location>
        <begin position="1"/>
        <end position="11"/>
    </location>
</feature>
<dbReference type="EMBL" id="CADCVR010000090">
    <property type="protein sequence ID" value="CAA9514950.1"/>
    <property type="molecule type" value="Genomic_DNA"/>
</dbReference>
<name>A0A6J4T6Z9_9ACTN</name>
<gene>
    <name evidence="2" type="ORF">AVDCRST_MAG53-3029</name>
</gene>
<feature type="compositionally biased region" description="Polar residues" evidence="1">
    <location>
        <begin position="126"/>
        <end position="138"/>
    </location>
</feature>
<evidence type="ECO:0000313" key="2">
    <source>
        <dbReference type="EMBL" id="CAA9514950.1"/>
    </source>
</evidence>